<dbReference type="InterPro" id="IPR013094">
    <property type="entry name" value="AB_hydrolase_3"/>
</dbReference>
<evidence type="ECO:0000259" key="2">
    <source>
        <dbReference type="Pfam" id="PF07859"/>
    </source>
</evidence>
<dbReference type="EMBL" id="CAFBPU010000033">
    <property type="protein sequence ID" value="CAB5035789.1"/>
    <property type="molecule type" value="Genomic_DNA"/>
</dbReference>
<sequence>MTVPTTSPHDRAVQMFVAATPPVGAPISQWREGFEALCADFVLPTDADVVPLNLGGVPALRITAPGSDPTNVVLHFHSGGYVEGSAKGYREFAYRLSAATGTPVIVIDYRLAPEFMYPAPIEDAVASYQALLADYPSTNIVLTGDSVGGAMVIAALMLIRDERISPPAAGVSICGNMDLAGETASFDTNSARDPLIDRHMVVEVGKVYIGDLDPKQTPLASPLYGDHHDLPPLLLLASDSEVLRDGSVVLGERVRAAGGSAVVVLEPDMVHIWTLFPFLPEAAKSMSQIGAFVRSSLLSSRVAS</sequence>
<dbReference type="PANTHER" id="PTHR48081">
    <property type="entry name" value="AB HYDROLASE SUPERFAMILY PROTEIN C4A8.06C"/>
    <property type="match status" value="1"/>
</dbReference>
<keyword evidence="1" id="KW-0378">Hydrolase</keyword>
<dbReference type="InterPro" id="IPR050300">
    <property type="entry name" value="GDXG_lipolytic_enzyme"/>
</dbReference>
<dbReference type="GO" id="GO:0016787">
    <property type="term" value="F:hydrolase activity"/>
    <property type="evidence" value="ECO:0007669"/>
    <property type="project" value="UniProtKB-KW"/>
</dbReference>
<protein>
    <submittedName>
        <fullName evidence="3">Unannotated protein</fullName>
    </submittedName>
</protein>
<dbReference type="Pfam" id="PF07859">
    <property type="entry name" value="Abhydrolase_3"/>
    <property type="match status" value="1"/>
</dbReference>
<name>A0A6J7S447_9ZZZZ</name>
<dbReference type="InterPro" id="IPR029058">
    <property type="entry name" value="AB_hydrolase_fold"/>
</dbReference>
<dbReference type="AlphaFoldDB" id="A0A6J7S447"/>
<dbReference type="PANTHER" id="PTHR48081:SF8">
    <property type="entry name" value="ALPHA_BETA HYDROLASE FOLD-3 DOMAIN-CONTAINING PROTEIN-RELATED"/>
    <property type="match status" value="1"/>
</dbReference>
<evidence type="ECO:0000313" key="3">
    <source>
        <dbReference type="EMBL" id="CAB5035789.1"/>
    </source>
</evidence>
<proteinExistence type="predicted"/>
<dbReference type="Gene3D" id="3.40.50.1820">
    <property type="entry name" value="alpha/beta hydrolase"/>
    <property type="match status" value="1"/>
</dbReference>
<dbReference type="SUPFAM" id="SSF53474">
    <property type="entry name" value="alpha/beta-Hydrolases"/>
    <property type="match status" value="1"/>
</dbReference>
<reference evidence="3" key="1">
    <citation type="submission" date="2020-05" db="EMBL/GenBank/DDBJ databases">
        <authorList>
            <person name="Chiriac C."/>
            <person name="Salcher M."/>
            <person name="Ghai R."/>
            <person name="Kavagutti S V."/>
        </authorList>
    </citation>
    <scope>NUCLEOTIDE SEQUENCE</scope>
</reference>
<gene>
    <name evidence="3" type="ORF">UFOPK4150_01546</name>
</gene>
<organism evidence="3">
    <name type="scientific">freshwater metagenome</name>
    <dbReference type="NCBI Taxonomy" id="449393"/>
    <lineage>
        <taxon>unclassified sequences</taxon>
        <taxon>metagenomes</taxon>
        <taxon>ecological metagenomes</taxon>
    </lineage>
</organism>
<feature type="domain" description="Alpha/beta hydrolase fold-3" evidence="2">
    <location>
        <begin position="73"/>
        <end position="273"/>
    </location>
</feature>
<accession>A0A6J7S447</accession>
<evidence type="ECO:0000256" key="1">
    <source>
        <dbReference type="ARBA" id="ARBA00022801"/>
    </source>
</evidence>